<reference evidence="3 4" key="1">
    <citation type="journal article" date="2011" name="Stand. Genomic Sci.">
        <title>Complete genome sequence of Thermomonospora curvata type strain (B9).</title>
        <authorList>
            <person name="Chertkov O."/>
            <person name="Sikorski J."/>
            <person name="Nolan M."/>
            <person name="Lapidus A."/>
            <person name="Lucas S."/>
            <person name="Del Rio T.G."/>
            <person name="Tice H."/>
            <person name="Cheng J.F."/>
            <person name="Goodwin L."/>
            <person name="Pitluck S."/>
            <person name="Liolios K."/>
            <person name="Ivanova N."/>
            <person name="Mavromatis K."/>
            <person name="Mikhailova N."/>
            <person name="Ovchinnikova G."/>
            <person name="Pati A."/>
            <person name="Chen A."/>
            <person name="Palaniappan K."/>
            <person name="Djao O.D."/>
            <person name="Land M."/>
            <person name="Hauser L."/>
            <person name="Chang Y.J."/>
            <person name="Jeffries C.D."/>
            <person name="Brettin T."/>
            <person name="Han C."/>
            <person name="Detter J.C."/>
            <person name="Rohde M."/>
            <person name="Goker M."/>
            <person name="Woyke T."/>
            <person name="Bristow J."/>
            <person name="Eisen J.A."/>
            <person name="Markowitz V."/>
            <person name="Hugenholtz P."/>
            <person name="Klenk H.P."/>
            <person name="Kyrpides N.C."/>
        </authorList>
    </citation>
    <scope>NUCLEOTIDE SEQUENCE [LARGE SCALE GENOMIC DNA]</scope>
    <source>
        <strain evidence="4">ATCC 19995 / DSM 43183 / JCM 3096 / KCTC 9072 / NBRC 15933 / NCIMB 10081 / Henssen B9</strain>
    </source>
</reference>
<feature type="compositionally biased region" description="Basic and acidic residues" evidence="2">
    <location>
        <begin position="1"/>
        <end position="13"/>
    </location>
</feature>
<dbReference type="AlphaFoldDB" id="D1A8A6"/>
<proteinExistence type="predicted"/>
<name>D1A8A6_THECD</name>
<dbReference type="EMBL" id="CP001738">
    <property type="protein sequence ID" value="ACZ00421.1"/>
    <property type="molecule type" value="Genomic_DNA"/>
</dbReference>
<organism evidence="3 4">
    <name type="scientific">Thermomonospora curvata (strain ATCC 19995 / DSM 43183 / JCM 3096 / KCTC 9072 / NBRC 15933 / NCIMB 10081 / Henssen B9)</name>
    <dbReference type="NCBI Taxonomy" id="471852"/>
    <lineage>
        <taxon>Bacteria</taxon>
        <taxon>Bacillati</taxon>
        <taxon>Actinomycetota</taxon>
        <taxon>Actinomycetes</taxon>
        <taxon>Streptosporangiales</taxon>
        <taxon>Thermomonosporaceae</taxon>
        <taxon>Thermomonospora</taxon>
    </lineage>
</organism>
<dbReference type="Gene3D" id="1.25.40.10">
    <property type="entry name" value="Tetratricopeptide repeat domain"/>
    <property type="match status" value="4"/>
</dbReference>
<dbReference type="SMART" id="SM00028">
    <property type="entry name" value="TPR"/>
    <property type="match status" value="7"/>
</dbReference>
<keyword evidence="1" id="KW-0802">TPR repeat</keyword>
<gene>
    <name evidence="3" type="ordered locus">Tcur_4905</name>
</gene>
<evidence type="ECO:0000256" key="2">
    <source>
        <dbReference type="SAM" id="MobiDB-lite"/>
    </source>
</evidence>
<dbReference type="Proteomes" id="UP000001918">
    <property type="component" value="Chromosome"/>
</dbReference>
<dbReference type="PROSITE" id="PS50005">
    <property type="entry name" value="TPR"/>
    <property type="match status" value="1"/>
</dbReference>
<dbReference type="PANTHER" id="PTHR12558:SF13">
    <property type="entry name" value="CELL DIVISION CYCLE PROTEIN 27 HOMOLOG"/>
    <property type="match status" value="1"/>
</dbReference>
<dbReference type="KEGG" id="tcu:Tcur_4905"/>
<dbReference type="RefSeq" id="WP_012855202.1">
    <property type="nucleotide sequence ID" value="NC_013510.1"/>
</dbReference>
<evidence type="ECO:0000256" key="1">
    <source>
        <dbReference type="PROSITE-ProRule" id="PRU00339"/>
    </source>
</evidence>
<dbReference type="HOGENOM" id="CLU_369163_0_0_11"/>
<keyword evidence="4" id="KW-1185">Reference proteome</keyword>
<dbReference type="eggNOG" id="COG0457">
    <property type="taxonomic scope" value="Bacteria"/>
</dbReference>
<dbReference type="STRING" id="471852.Tcur_4905"/>
<sequence length="754" mass="82265">MDRATPSRHREAEEQPAPAGRPTASFALPARPGAPSTGRLLRDLRHLEAMARRTGLAWKWTGDRTGLPYGELSEAASELGRRFRQLGMLEHHLFARRLAIDLLTCDPAADPVEVAGTLSALREELRALERHEEALEVSGRALALLRDAFSPRDTELWHALILALREHLKVLLDAGRSAEAEPFARELAELSADLAAAVPRHARRLALMLHELSAGEDERELLPERTLLAKGAVQAADAAVPFDPWLRTLTRSRYARLLAGGGHPLQAREVLTEALPSATPRCRPVLARELSRLAEALAAAGLPGEAAETVAATLPLHESLAEDDPQWAPAYVETLLRVSAHRLLTGRHRDARRLAERALAVAEPLPSKLPLALAHEHFSGLLARTGAEEDAERAARRALRCWRELAEADPERHREDLARAWQHLGNRLLALDRLEEAAAAVRRALDLLETGHPQRPGALNSLAVCLQRLGRHAAARDTARQAADALAQLGTDPHTRLRLAQVLANLSDHHAALREAQQAAAACVQATEILEELYERDPARYGPELLNVLPRTASRLAVIGDLEAAVRVATRDAEVLEALEGAQAGLDLGRTLITLGGYLNELQRYEEALPVLRRAEALCAQDPLSRAVALGRMSWSRYGLGDPVQAVRLIRRSIALLEPDEHGDGPHAAQLGLLLNDLSHHLRACRRPVEALGVAARATAIFERLPVHVPAHVRGLCIALREKARALSALGRHAQARALLERADELDATVPDSP</sequence>
<dbReference type="PANTHER" id="PTHR12558">
    <property type="entry name" value="CELL DIVISION CYCLE 16,23,27"/>
    <property type="match status" value="1"/>
</dbReference>
<dbReference type="SUPFAM" id="SSF48452">
    <property type="entry name" value="TPR-like"/>
    <property type="match status" value="3"/>
</dbReference>
<feature type="region of interest" description="Disordered" evidence="2">
    <location>
        <begin position="1"/>
        <end position="36"/>
    </location>
</feature>
<evidence type="ECO:0000313" key="4">
    <source>
        <dbReference type="Proteomes" id="UP000001918"/>
    </source>
</evidence>
<accession>D1A8A6</accession>
<protein>
    <submittedName>
        <fullName evidence="3">Tetratricopeptide TPR_4</fullName>
    </submittedName>
</protein>
<dbReference type="OrthoDB" id="3218567at2"/>
<dbReference type="InterPro" id="IPR019734">
    <property type="entry name" value="TPR_rpt"/>
</dbReference>
<dbReference type="InterPro" id="IPR011990">
    <property type="entry name" value="TPR-like_helical_dom_sf"/>
</dbReference>
<feature type="repeat" description="TPR" evidence="1">
    <location>
        <begin position="418"/>
        <end position="451"/>
    </location>
</feature>
<evidence type="ECO:0000313" key="3">
    <source>
        <dbReference type="EMBL" id="ACZ00421.1"/>
    </source>
</evidence>